<reference evidence="3" key="1">
    <citation type="submission" date="2016-10" db="EMBL/GenBank/DDBJ databases">
        <authorList>
            <person name="Varghese N."/>
            <person name="Submissions S."/>
        </authorList>
    </citation>
    <scope>NUCLEOTIDE SEQUENCE [LARGE SCALE GENOMIC DNA]</scope>
    <source>
        <strain evidence="3">CGMCC 1.6294</strain>
    </source>
</reference>
<feature type="region of interest" description="Disordered" evidence="1">
    <location>
        <begin position="71"/>
        <end position="103"/>
    </location>
</feature>
<proteinExistence type="predicted"/>
<evidence type="ECO:0000313" key="2">
    <source>
        <dbReference type="EMBL" id="SFR49477.1"/>
    </source>
</evidence>
<dbReference type="RefSeq" id="WP_091989809.1">
    <property type="nucleotide sequence ID" value="NZ_FOYV01000001.1"/>
</dbReference>
<gene>
    <name evidence="2" type="ORF">SAMN04488073_2299</name>
</gene>
<evidence type="ECO:0000313" key="3">
    <source>
        <dbReference type="Proteomes" id="UP000199290"/>
    </source>
</evidence>
<dbReference type="OrthoDB" id="6370998at2"/>
<evidence type="ECO:0000256" key="1">
    <source>
        <dbReference type="SAM" id="MobiDB-lite"/>
    </source>
</evidence>
<keyword evidence="3" id="KW-1185">Reference proteome</keyword>
<dbReference type="STRING" id="375760.SAMN04488073_2299"/>
<dbReference type="EMBL" id="FOYV01000001">
    <property type="protein sequence ID" value="SFR49477.1"/>
    <property type="molecule type" value="Genomic_DNA"/>
</dbReference>
<organism evidence="2 3">
    <name type="scientific">Marinobacter gudaonensis</name>
    <dbReference type="NCBI Taxonomy" id="375760"/>
    <lineage>
        <taxon>Bacteria</taxon>
        <taxon>Pseudomonadati</taxon>
        <taxon>Pseudomonadota</taxon>
        <taxon>Gammaproteobacteria</taxon>
        <taxon>Pseudomonadales</taxon>
        <taxon>Marinobacteraceae</taxon>
        <taxon>Marinobacter</taxon>
    </lineage>
</organism>
<accession>A0A1I6H562</accession>
<name>A0A1I6H562_9GAMM</name>
<dbReference type="AlphaFoldDB" id="A0A1I6H562"/>
<dbReference type="Proteomes" id="UP000199290">
    <property type="component" value="Unassembled WGS sequence"/>
</dbReference>
<sequence>MQDAHPNCRSRVFGLILILATGLVCLPAQSAELALTSLTADPSSGLVVSDALGDGGLEGGAPKCSVLSRSAGAKTSEPMPLGGYRGPVSSASFPVLPQAPPRS</sequence>
<protein>
    <submittedName>
        <fullName evidence="2">Uncharacterized protein</fullName>
    </submittedName>
</protein>